<accession>A0ABQ5CKJ5</accession>
<dbReference type="EMBL" id="BQNB010014358">
    <property type="protein sequence ID" value="GJT27205.1"/>
    <property type="molecule type" value="Genomic_DNA"/>
</dbReference>
<protein>
    <submittedName>
        <fullName evidence="1">Uncharacterized protein</fullName>
    </submittedName>
</protein>
<comment type="caution">
    <text evidence="1">The sequence shown here is derived from an EMBL/GenBank/DDBJ whole genome shotgun (WGS) entry which is preliminary data.</text>
</comment>
<evidence type="ECO:0000313" key="2">
    <source>
        <dbReference type="Proteomes" id="UP001151760"/>
    </source>
</evidence>
<reference evidence="1" key="1">
    <citation type="journal article" date="2022" name="Int. J. Mol. Sci.">
        <title>Draft Genome of Tanacetum Coccineum: Genomic Comparison of Closely Related Tanacetum-Family Plants.</title>
        <authorList>
            <person name="Yamashiro T."/>
            <person name="Shiraishi A."/>
            <person name="Nakayama K."/>
            <person name="Satake H."/>
        </authorList>
    </citation>
    <scope>NUCLEOTIDE SEQUENCE</scope>
</reference>
<reference evidence="1" key="2">
    <citation type="submission" date="2022-01" db="EMBL/GenBank/DDBJ databases">
        <authorList>
            <person name="Yamashiro T."/>
            <person name="Shiraishi A."/>
            <person name="Satake H."/>
            <person name="Nakayama K."/>
        </authorList>
    </citation>
    <scope>NUCLEOTIDE SEQUENCE</scope>
</reference>
<dbReference type="Proteomes" id="UP001151760">
    <property type="component" value="Unassembled WGS sequence"/>
</dbReference>
<name>A0ABQ5CKJ5_9ASTR</name>
<gene>
    <name evidence="1" type="ORF">Tco_0907480</name>
</gene>
<sequence length="175" mass="20056">MDEMSQTVDEAKLCKVVNEMLRQQYTSRDEHQYHIDQMQNFLKSDTVWESKKEIIVTPYQSKPTPVVQSCQRDPKSPALSLVNQDLLYLKKGNTGPENIALSLHKFLAVRFPDNDIEERTSKWALFDEDEEEFGELSLEAMEDEEVALVDGVFKGAFSVLGDESWCFGDRVLLSS</sequence>
<keyword evidence="2" id="KW-1185">Reference proteome</keyword>
<proteinExistence type="predicted"/>
<organism evidence="1 2">
    <name type="scientific">Tanacetum coccineum</name>
    <dbReference type="NCBI Taxonomy" id="301880"/>
    <lineage>
        <taxon>Eukaryota</taxon>
        <taxon>Viridiplantae</taxon>
        <taxon>Streptophyta</taxon>
        <taxon>Embryophyta</taxon>
        <taxon>Tracheophyta</taxon>
        <taxon>Spermatophyta</taxon>
        <taxon>Magnoliopsida</taxon>
        <taxon>eudicotyledons</taxon>
        <taxon>Gunneridae</taxon>
        <taxon>Pentapetalae</taxon>
        <taxon>asterids</taxon>
        <taxon>campanulids</taxon>
        <taxon>Asterales</taxon>
        <taxon>Asteraceae</taxon>
        <taxon>Asteroideae</taxon>
        <taxon>Anthemideae</taxon>
        <taxon>Anthemidinae</taxon>
        <taxon>Tanacetum</taxon>
    </lineage>
</organism>
<evidence type="ECO:0000313" key="1">
    <source>
        <dbReference type="EMBL" id="GJT27205.1"/>
    </source>
</evidence>